<accession>A0A9Q1K425</accession>
<dbReference type="PANTHER" id="PTHR35318">
    <property type="entry name" value="BNAA10G08410D PROTEIN"/>
    <property type="match status" value="1"/>
</dbReference>
<evidence type="ECO:0000256" key="1">
    <source>
        <dbReference type="SAM" id="MobiDB-lite"/>
    </source>
</evidence>
<protein>
    <submittedName>
        <fullName evidence="2">Uncharacterized protein</fullName>
    </submittedName>
</protein>
<dbReference type="Proteomes" id="UP001153076">
    <property type="component" value="Unassembled WGS sequence"/>
</dbReference>
<dbReference type="AlphaFoldDB" id="A0A9Q1K425"/>
<dbReference type="PANTHER" id="PTHR35318:SF2">
    <property type="entry name" value="OS08G0138900 PROTEIN"/>
    <property type="match status" value="1"/>
</dbReference>
<proteinExistence type="predicted"/>
<name>A0A9Q1K425_9CARY</name>
<comment type="caution">
    <text evidence="2">The sequence shown here is derived from an EMBL/GenBank/DDBJ whole genome shotgun (WGS) entry which is preliminary data.</text>
</comment>
<sequence>MKFTTFFQPFFSLLRDAEKMRFLSQCVCCCKPTKRTHPAGDEEEEPPSPASRAEATQLLIPPGALIRRQRKRRGLGAAAAADWRPSLFAIAEDTSVRVAPPDNRRFVESPTNFDFKQRRCFSARVDARTLLSEFEREDHQMSVPSLSAAPFMMF</sequence>
<feature type="region of interest" description="Disordered" evidence="1">
    <location>
        <begin position="36"/>
        <end position="56"/>
    </location>
</feature>
<organism evidence="2 3">
    <name type="scientific">Carnegiea gigantea</name>
    <dbReference type="NCBI Taxonomy" id="171969"/>
    <lineage>
        <taxon>Eukaryota</taxon>
        <taxon>Viridiplantae</taxon>
        <taxon>Streptophyta</taxon>
        <taxon>Embryophyta</taxon>
        <taxon>Tracheophyta</taxon>
        <taxon>Spermatophyta</taxon>
        <taxon>Magnoliopsida</taxon>
        <taxon>eudicotyledons</taxon>
        <taxon>Gunneridae</taxon>
        <taxon>Pentapetalae</taxon>
        <taxon>Caryophyllales</taxon>
        <taxon>Cactineae</taxon>
        <taxon>Cactaceae</taxon>
        <taxon>Cactoideae</taxon>
        <taxon>Echinocereeae</taxon>
        <taxon>Carnegiea</taxon>
    </lineage>
</organism>
<evidence type="ECO:0000313" key="2">
    <source>
        <dbReference type="EMBL" id="KAJ8436252.1"/>
    </source>
</evidence>
<gene>
    <name evidence="2" type="ORF">Cgig2_023427</name>
</gene>
<evidence type="ECO:0000313" key="3">
    <source>
        <dbReference type="Proteomes" id="UP001153076"/>
    </source>
</evidence>
<keyword evidence="3" id="KW-1185">Reference proteome</keyword>
<dbReference type="EMBL" id="JAKOGI010000355">
    <property type="protein sequence ID" value="KAJ8436252.1"/>
    <property type="molecule type" value="Genomic_DNA"/>
</dbReference>
<reference evidence="2" key="1">
    <citation type="submission" date="2022-04" db="EMBL/GenBank/DDBJ databases">
        <title>Carnegiea gigantea Genome sequencing and assembly v2.</title>
        <authorList>
            <person name="Copetti D."/>
            <person name="Sanderson M.J."/>
            <person name="Burquez A."/>
            <person name="Wojciechowski M.F."/>
        </authorList>
    </citation>
    <scope>NUCLEOTIDE SEQUENCE</scope>
    <source>
        <strain evidence="2">SGP5-SGP5p</strain>
        <tissue evidence="2">Aerial part</tissue>
    </source>
</reference>